<dbReference type="GeneID" id="80820994"/>
<dbReference type="InterPro" id="IPR012349">
    <property type="entry name" value="Split_barrel_FMN-bd"/>
</dbReference>
<evidence type="ECO:0000313" key="2">
    <source>
        <dbReference type="Proteomes" id="UP000182932"/>
    </source>
</evidence>
<evidence type="ECO:0000313" key="1">
    <source>
        <dbReference type="EMBL" id="SEK09903.1"/>
    </source>
</evidence>
<dbReference type="EMBL" id="FNYY01000031">
    <property type="protein sequence ID" value="SEK09903.1"/>
    <property type="molecule type" value="Genomic_DNA"/>
</dbReference>
<sequence>MHPNPAFRREDAARNLAFARARGFGVLAMSGGSGAPLLSHVPFLLNAEGTEADLHLVRSNPIARACTGAMAGRIAVSGPDSYISPDWYELADQVPTWNYVAVHLTGELRPLPPEALWDLLDRLTAKFEEQLLPKPPWTSGKMSAGVMDKMMRMIRPYRFEVTGVDGTWKLSQNKPGPVRARAAEGVAAYGQGQELALLAALMRGVDTGG</sequence>
<protein>
    <submittedName>
        <fullName evidence="1">Negative transcriptional regulator, PaiB family</fullName>
    </submittedName>
</protein>
<proteinExistence type="predicted"/>
<comment type="caution">
    <text evidence="1">The sequence shown here is derived from an EMBL/GenBank/DDBJ whole genome shotgun (WGS) entry which is preliminary data.</text>
</comment>
<organism evidence="1 2">
    <name type="scientific">Marinovum algicola</name>
    <dbReference type="NCBI Taxonomy" id="42444"/>
    <lineage>
        <taxon>Bacteria</taxon>
        <taxon>Pseudomonadati</taxon>
        <taxon>Pseudomonadota</taxon>
        <taxon>Alphaproteobacteria</taxon>
        <taxon>Rhodobacterales</taxon>
        <taxon>Roseobacteraceae</taxon>
        <taxon>Marinovum</taxon>
    </lineage>
</organism>
<dbReference type="SUPFAM" id="SSF50475">
    <property type="entry name" value="FMN-binding split barrel"/>
    <property type="match status" value="1"/>
</dbReference>
<name>A0A975WF33_9RHOB</name>
<dbReference type="PANTHER" id="PTHR35802:SF1">
    <property type="entry name" value="PROTEASE SYNTHASE AND SPORULATION PROTEIN PAI 2"/>
    <property type="match status" value="1"/>
</dbReference>
<reference evidence="1 2" key="1">
    <citation type="submission" date="2016-10" db="EMBL/GenBank/DDBJ databases">
        <authorList>
            <person name="Varghese N."/>
            <person name="Submissions S."/>
        </authorList>
    </citation>
    <scope>NUCLEOTIDE SEQUENCE [LARGE SCALE GENOMIC DNA]</scope>
    <source>
        <strain evidence="1 2">FF3</strain>
    </source>
</reference>
<dbReference type="AlphaFoldDB" id="A0A975WF33"/>
<keyword evidence="2" id="KW-1185">Reference proteome</keyword>
<dbReference type="PIRSF" id="PIRSF010372">
    <property type="entry name" value="PaiB"/>
    <property type="match status" value="1"/>
</dbReference>
<gene>
    <name evidence="1" type="ORF">SAMN04487940_13131</name>
</gene>
<dbReference type="Proteomes" id="UP000182932">
    <property type="component" value="Unassembled WGS sequence"/>
</dbReference>
<dbReference type="Gene3D" id="2.30.110.10">
    <property type="entry name" value="Electron Transport, Fmn-binding Protein, Chain A"/>
    <property type="match status" value="1"/>
</dbReference>
<dbReference type="PANTHER" id="PTHR35802">
    <property type="entry name" value="PROTEASE SYNTHASE AND SPORULATION PROTEIN PAI 2"/>
    <property type="match status" value="1"/>
</dbReference>
<dbReference type="Pfam" id="PF04299">
    <property type="entry name" value="FMN_bind_2"/>
    <property type="match status" value="1"/>
</dbReference>
<accession>A0A975WF33</accession>
<dbReference type="InterPro" id="IPR007396">
    <property type="entry name" value="TR_PAI2-type"/>
</dbReference>
<dbReference type="RefSeq" id="WP_074840061.1">
    <property type="nucleotide sequence ID" value="NZ_CBDCHJ010000002.1"/>
</dbReference>